<evidence type="ECO:0000259" key="4">
    <source>
        <dbReference type="PROSITE" id="PS50048"/>
    </source>
</evidence>
<dbReference type="HOGENOM" id="CLU_015502_0_1_1"/>
<gene>
    <name evidence="5" type="ORF">F503_05453</name>
</gene>
<dbReference type="InterPro" id="IPR001138">
    <property type="entry name" value="Zn2Cys6_DnaBD"/>
</dbReference>
<sequence>MNTMPYEMPSMVDGGTAMLPGMSVVGSMAPGPPPTTAPLSLHAQPQLDHIDRLEHQPVLPSDRSSSMNSSDSPPQASPYASSQGQPVNTSPGESSPVTSPDGLSINGIPITAVPTACLGCRGKHLKCDGQNPCSRCKMAETECVYIASRRGYKGPRKANNKRLRSSSPPPSSTLSINLGALGTVPPDSCPMLLGAPRTTIPTPNSMAVSTTGYAQPMSVSAVGTTGMGTTVMGTTGMGMVTAGYTTASAIGSLPAGPISFSGAPIGTTSANPSLCAVPSVPASHLHLYKNPYSNGYPGSSMGMSGNNNMAVAMAQPPVISLPERCFDAFYHFFYSGHPFVLPKEVLLTLISDNSTELGHLMAAMRYIGSLYIDAGPARAMFFDEAMRLAYLPSCPKDGFLVQTLIMLIVGLDGSCDQERARQLLADVERIALDIGLNQREFASANGRGNPVIEESWRRTWWDLFVVDGMVAGVHRMTNFFLFDVSADVALPCEEHQYLAGNIPTPAYIEDFDDQIFTGEEREFSSFAYRVAAARILGRFMRCPPMLFSNDENLEKIESMLSNWRIHLPESKRDALTKHCQLDEMMFQAHFINHACTILLHQPHSQLDSSPTRSVTSCAPHRHIPTGQNFNTHTRHTITAACEISKMVTQAVPLLSHSHFFTCVITLSSIVHLSKWALYYIQDEEDLRQQIRLNIGALQKLSEVWKAANTASGQVKGVAREIYQSKKAQQINPTFWVGFTQEEMINSINTDEGIMDDFNTILPASTQ</sequence>
<keyword evidence="1" id="KW-0479">Metal-binding</keyword>
<dbReference type="CDD" id="cd00067">
    <property type="entry name" value="GAL4"/>
    <property type="match status" value="1"/>
</dbReference>
<dbReference type="AlphaFoldDB" id="S3CUF7"/>
<evidence type="ECO:0000313" key="5">
    <source>
        <dbReference type="EMBL" id="EPE10358.1"/>
    </source>
</evidence>
<dbReference type="eggNOG" id="ENOG502RF8N">
    <property type="taxonomic scope" value="Eukaryota"/>
</dbReference>
<dbReference type="OMA" id="WDLFIID"/>
<dbReference type="CDD" id="cd12148">
    <property type="entry name" value="fungal_TF_MHR"/>
    <property type="match status" value="1"/>
</dbReference>
<feature type="region of interest" description="Disordered" evidence="3">
    <location>
        <begin position="58"/>
        <end position="103"/>
    </location>
</feature>
<keyword evidence="6" id="KW-1185">Reference proteome</keyword>
<dbReference type="InterPro" id="IPR036864">
    <property type="entry name" value="Zn2-C6_fun-type_DNA-bd_sf"/>
</dbReference>
<dbReference type="GO" id="GO:0006351">
    <property type="term" value="P:DNA-templated transcription"/>
    <property type="evidence" value="ECO:0007669"/>
    <property type="project" value="InterPro"/>
</dbReference>
<dbReference type="OrthoDB" id="5367487at2759"/>
<feature type="compositionally biased region" description="Low complexity" evidence="3">
    <location>
        <begin position="60"/>
        <end position="86"/>
    </location>
</feature>
<feature type="region of interest" description="Disordered" evidence="3">
    <location>
        <begin position="153"/>
        <end position="173"/>
    </location>
</feature>
<dbReference type="InterPro" id="IPR007219">
    <property type="entry name" value="XnlR_reg_dom"/>
</dbReference>
<dbReference type="SMART" id="SM00066">
    <property type="entry name" value="GAL4"/>
    <property type="match status" value="1"/>
</dbReference>
<evidence type="ECO:0000256" key="2">
    <source>
        <dbReference type="ARBA" id="ARBA00023242"/>
    </source>
</evidence>
<name>S3CUF7_OPHP1</name>
<keyword evidence="2" id="KW-0539">Nucleus</keyword>
<proteinExistence type="predicted"/>
<feature type="compositionally biased region" description="Basic residues" evidence="3">
    <location>
        <begin position="153"/>
        <end position="164"/>
    </location>
</feature>
<evidence type="ECO:0000313" key="6">
    <source>
        <dbReference type="Proteomes" id="UP000016923"/>
    </source>
</evidence>
<evidence type="ECO:0000256" key="1">
    <source>
        <dbReference type="ARBA" id="ARBA00022723"/>
    </source>
</evidence>
<evidence type="ECO:0000256" key="3">
    <source>
        <dbReference type="SAM" id="MobiDB-lite"/>
    </source>
</evidence>
<dbReference type="Proteomes" id="UP000016923">
    <property type="component" value="Unassembled WGS sequence"/>
</dbReference>
<dbReference type="VEuPathDB" id="FungiDB:F503_05453"/>
<dbReference type="PANTHER" id="PTHR47431">
    <property type="entry name" value="ZN(II)2CYS6 TRANSCRIPTION FACTOR (EUROFUNG)-RELATED"/>
    <property type="match status" value="1"/>
</dbReference>
<dbReference type="GO" id="GO:0008270">
    <property type="term" value="F:zinc ion binding"/>
    <property type="evidence" value="ECO:0007669"/>
    <property type="project" value="InterPro"/>
</dbReference>
<reference evidence="5 6" key="1">
    <citation type="journal article" date="2013" name="BMC Genomics">
        <title>The genome and transcriptome of the pine saprophyte Ophiostoma piceae, and a comparison with the bark beetle-associated pine pathogen Grosmannia clavigera.</title>
        <authorList>
            <person name="Haridas S."/>
            <person name="Wang Y."/>
            <person name="Lim L."/>
            <person name="Massoumi Alamouti S."/>
            <person name="Jackman S."/>
            <person name="Docking R."/>
            <person name="Robertson G."/>
            <person name="Birol I."/>
            <person name="Bohlmann J."/>
            <person name="Breuil C."/>
        </authorList>
    </citation>
    <scope>NUCLEOTIDE SEQUENCE [LARGE SCALE GENOMIC DNA]</scope>
    <source>
        <strain evidence="5 6">UAMH 11346</strain>
    </source>
</reference>
<dbReference type="EMBL" id="KE148146">
    <property type="protein sequence ID" value="EPE10358.1"/>
    <property type="molecule type" value="Genomic_DNA"/>
</dbReference>
<accession>S3CUF7</accession>
<dbReference type="PROSITE" id="PS00463">
    <property type="entry name" value="ZN2_CY6_FUNGAL_1"/>
    <property type="match status" value="1"/>
</dbReference>
<dbReference type="STRING" id="1262450.S3CUF7"/>
<dbReference type="PROSITE" id="PS50048">
    <property type="entry name" value="ZN2_CY6_FUNGAL_2"/>
    <property type="match status" value="1"/>
</dbReference>
<dbReference type="Gene3D" id="4.10.240.10">
    <property type="entry name" value="Zn(2)-C6 fungal-type DNA-binding domain"/>
    <property type="match status" value="1"/>
</dbReference>
<dbReference type="SUPFAM" id="SSF57701">
    <property type="entry name" value="Zn2/Cys6 DNA-binding domain"/>
    <property type="match status" value="1"/>
</dbReference>
<dbReference type="Pfam" id="PF00172">
    <property type="entry name" value="Zn_clus"/>
    <property type="match status" value="1"/>
</dbReference>
<feature type="domain" description="Zn(2)-C6 fungal-type" evidence="4">
    <location>
        <begin position="116"/>
        <end position="145"/>
    </location>
</feature>
<dbReference type="GO" id="GO:0000981">
    <property type="term" value="F:DNA-binding transcription factor activity, RNA polymerase II-specific"/>
    <property type="evidence" value="ECO:0007669"/>
    <property type="project" value="InterPro"/>
</dbReference>
<dbReference type="PANTHER" id="PTHR47431:SF1">
    <property type="entry name" value="ZN(II)2CYS6 TRANSCRIPTION FACTOR (EUROFUNG)"/>
    <property type="match status" value="1"/>
</dbReference>
<protein>
    <submittedName>
        <fullName evidence="5">C6 zinc finger domain-containing protein</fullName>
    </submittedName>
</protein>
<organism evidence="5 6">
    <name type="scientific">Ophiostoma piceae (strain UAMH 11346)</name>
    <name type="common">Sap stain fungus</name>
    <dbReference type="NCBI Taxonomy" id="1262450"/>
    <lineage>
        <taxon>Eukaryota</taxon>
        <taxon>Fungi</taxon>
        <taxon>Dikarya</taxon>
        <taxon>Ascomycota</taxon>
        <taxon>Pezizomycotina</taxon>
        <taxon>Sordariomycetes</taxon>
        <taxon>Sordariomycetidae</taxon>
        <taxon>Ophiostomatales</taxon>
        <taxon>Ophiostomataceae</taxon>
        <taxon>Ophiostoma</taxon>
    </lineage>
</organism>
<dbReference type="GO" id="GO:0003677">
    <property type="term" value="F:DNA binding"/>
    <property type="evidence" value="ECO:0007669"/>
    <property type="project" value="InterPro"/>
</dbReference>
<dbReference type="Pfam" id="PF04082">
    <property type="entry name" value="Fungal_trans"/>
    <property type="match status" value="1"/>
</dbReference>
<feature type="compositionally biased region" description="Polar residues" evidence="3">
    <location>
        <begin position="87"/>
        <end position="98"/>
    </location>
</feature>